<dbReference type="Pfam" id="PF04014">
    <property type="entry name" value="MazE_antitoxin"/>
    <property type="match status" value="1"/>
</dbReference>
<name>A0A1F6YAZ6_9BACT</name>
<evidence type="ECO:0000259" key="1">
    <source>
        <dbReference type="SMART" id="SM00966"/>
    </source>
</evidence>
<gene>
    <name evidence="2" type="ORF">A3F97_01830</name>
</gene>
<proteinExistence type="predicted"/>
<protein>
    <recommendedName>
        <fullName evidence="1">SpoVT-AbrB domain-containing protein</fullName>
    </recommendedName>
</protein>
<dbReference type="GO" id="GO:0003677">
    <property type="term" value="F:DNA binding"/>
    <property type="evidence" value="ECO:0007669"/>
    <property type="project" value="InterPro"/>
</dbReference>
<comment type="caution">
    <text evidence="2">The sequence shown here is derived from an EMBL/GenBank/DDBJ whole genome shotgun (WGS) entry which is preliminary data.</text>
</comment>
<sequence length="62" mass="6986">MGITKSGSSNIRKLTKVGQASLAVTLPKDLVRKLKWKEKQKVIVRQKGSKIIISDWKPKRGK</sequence>
<dbReference type="Gene3D" id="2.10.260.10">
    <property type="match status" value="1"/>
</dbReference>
<evidence type="ECO:0000313" key="3">
    <source>
        <dbReference type="Proteomes" id="UP000176826"/>
    </source>
</evidence>
<dbReference type="SUPFAM" id="SSF89447">
    <property type="entry name" value="AbrB/MazE/MraZ-like"/>
    <property type="match status" value="1"/>
</dbReference>
<organism evidence="2 3">
    <name type="scientific">Candidatus Nomurabacteria bacterium RIFCSPLOWO2_12_FULL_41_10</name>
    <dbReference type="NCBI Taxonomy" id="1801795"/>
    <lineage>
        <taxon>Bacteria</taxon>
        <taxon>Candidatus Nomuraibacteriota</taxon>
    </lineage>
</organism>
<reference evidence="2 3" key="1">
    <citation type="journal article" date="2016" name="Nat. Commun.">
        <title>Thousands of microbial genomes shed light on interconnected biogeochemical processes in an aquifer system.</title>
        <authorList>
            <person name="Anantharaman K."/>
            <person name="Brown C.T."/>
            <person name="Hug L.A."/>
            <person name="Sharon I."/>
            <person name="Castelle C.J."/>
            <person name="Probst A.J."/>
            <person name="Thomas B.C."/>
            <person name="Singh A."/>
            <person name="Wilkins M.J."/>
            <person name="Karaoz U."/>
            <person name="Brodie E.L."/>
            <person name="Williams K.H."/>
            <person name="Hubbard S.S."/>
            <person name="Banfield J.F."/>
        </authorList>
    </citation>
    <scope>NUCLEOTIDE SEQUENCE [LARGE SCALE GENOMIC DNA]</scope>
</reference>
<dbReference type="EMBL" id="MFVT01000022">
    <property type="protein sequence ID" value="OGJ03531.1"/>
    <property type="molecule type" value="Genomic_DNA"/>
</dbReference>
<feature type="domain" description="SpoVT-AbrB" evidence="1">
    <location>
        <begin position="16"/>
        <end position="61"/>
    </location>
</feature>
<dbReference type="InterPro" id="IPR007159">
    <property type="entry name" value="SpoVT-AbrB_dom"/>
</dbReference>
<dbReference type="InterPro" id="IPR037914">
    <property type="entry name" value="SpoVT-AbrB_sf"/>
</dbReference>
<evidence type="ECO:0000313" key="2">
    <source>
        <dbReference type="EMBL" id="OGJ03531.1"/>
    </source>
</evidence>
<accession>A0A1F6YAZ6</accession>
<dbReference type="Proteomes" id="UP000176826">
    <property type="component" value="Unassembled WGS sequence"/>
</dbReference>
<dbReference type="SMART" id="SM00966">
    <property type="entry name" value="SpoVT_AbrB"/>
    <property type="match status" value="1"/>
</dbReference>
<dbReference type="AlphaFoldDB" id="A0A1F6YAZ6"/>